<feature type="transmembrane region" description="Helical" evidence="5">
    <location>
        <begin position="290"/>
        <end position="311"/>
    </location>
</feature>
<sequence length="378" mass="40838">MALPESKEHPPSVPLPVAILLYVLLCSLLAIINTFIHYEQRENHTFYGTNKFIVVTLAEAMKLLLCVLLYLAMSRRASPDPPSEYGLVTIVRYKSLKEALAYCVPAVVYLIENNSLFVALDLLDSSATFQLLLNVKIVITALLFRFFLGRDLSAAQFAFTVLCSIGLCVAVVSSGSEGETEGTGESQWLRTLMGAAIVLVVSLLASFSNIWVEYLFQDRDSDIPFLVRNSRIYMWGAPLNSIAVVGAAIVTGEMPTIAAFKAAHVTAAGLTVVGLATATILNYGNNMINAYLNAGTLILTVAVSALLFSDYSKVKSPWFLLGAVLVSVSAIGYRMAARGPTSVGQPTARKYARVDGKVDRLSTIDEASDEESAISEAE</sequence>
<feature type="transmembrane region" description="Helical" evidence="5">
    <location>
        <begin position="52"/>
        <end position="73"/>
    </location>
</feature>
<feature type="transmembrane region" description="Helical" evidence="5">
    <location>
        <begin position="262"/>
        <end position="284"/>
    </location>
</feature>
<organism evidence="6 7">
    <name type="scientific">Perkinsus chesapeaki</name>
    <name type="common">Clam parasite</name>
    <name type="synonym">Perkinsus andrewsi</name>
    <dbReference type="NCBI Taxonomy" id="330153"/>
    <lineage>
        <taxon>Eukaryota</taxon>
        <taxon>Sar</taxon>
        <taxon>Alveolata</taxon>
        <taxon>Perkinsozoa</taxon>
        <taxon>Perkinsea</taxon>
        <taxon>Perkinsida</taxon>
        <taxon>Perkinsidae</taxon>
        <taxon>Perkinsus</taxon>
    </lineage>
</organism>
<evidence type="ECO:0000256" key="3">
    <source>
        <dbReference type="ARBA" id="ARBA00022989"/>
    </source>
</evidence>
<dbReference type="OrthoDB" id="408493at2759"/>
<protein>
    <recommendedName>
        <fullName evidence="8">UDP-N-acetylglucosamine transporter</fullName>
    </recommendedName>
</protein>
<evidence type="ECO:0000313" key="6">
    <source>
        <dbReference type="EMBL" id="KAF4666473.1"/>
    </source>
</evidence>
<evidence type="ECO:0000256" key="1">
    <source>
        <dbReference type="ARBA" id="ARBA00004141"/>
    </source>
</evidence>
<comment type="subcellular location">
    <subcellularLocation>
        <location evidence="1">Membrane</location>
        <topology evidence="1">Multi-pass membrane protein</topology>
    </subcellularLocation>
</comment>
<evidence type="ECO:0008006" key="8">
    <source>
        <dbReference type="Google" id="ProtNLM"/>
    </source>
</evidence>
<dbReference type="Pfam" id="PF04142">
    <property type="entry name" value="Nuc_sug_transp"/>
    <property type="match status" value="1"/>
</dbReference>
<reference evidence="6 7" key="1">
    <citation type="submission" date="2020-04" db="EMBL/GenBank/DDBJ databases">
        <title>Perkinsus chesapeaki whole genome sequence.</title>
        <authorList>
            <person name="Bogema D.R."/>
        </authorList>
    </citation>
    <scope>NUCLEOTIDE SEQUENCE [LARGE SCALE GENOMIC DNA]</scope>
    <source>
        <strain evidence="6">ATCC PRA-425</strain>
    </source>
</reference>
<dbReference type="GO" id="GO:0015165">
    <property type="term" value="F:pyrimidine nucleotide-sugar transmembrane transporter activity"/>
    <property type="evidence" value="ECO:0007669"/>
    <property type="project" value="InterPro"/>
</dbReference>
<keyword evidence="7" id="KW-1185">Reference proteome</keyword>
<dbReference type="InterPro" id="IPR007271">
    <property type="entry name" value="Nuc_sug_transpt"/>
</dbReference>
<evidence type="ECO:0000313" key="7">
    <source>
        <dbReference type="Proteomes" id="UP000591131"/>
    </source>
</evidence>
<evidence type="ECO:0000256" key="2">
    <source>
        <dbReference type="ARBA" id="ARBA00022692"/>
    </source>
</evidence>
<accession>A0A7J6M4G5</accession>
<proteinExistence type="predicted"/>
<keyword evidence="4 5" id="KW-0472">Membrane</keyword>
<feature type="transmembrane region" description="Helical" evidence="5">
    <location>
        <begin position="232"/>
        <end position="250"/>
    </location>
</feature>
<dbReference type="GO" id="GO:0000139">
    <property type="term" value="C:Golgi membrane"/>
    <property type="evidence" value="ECO:0007669"/>
    <property type="project" value="InterPro"/>
</dbReference>
<feature type="transmembrane region" description="Helical" evidence="5">
    <location>
        <begin position="154"/>
        <end position="172"/>
    </location>
</feature>
<name>A0A7J6M4G5_PERCH</name>
<dbReference type="PANTHER" id="PTHR10231">
    <property type="entry name" value="NUCLEOTIDE-SUGAR TRANSMEMBRANE TRANSPORTER"/>
    <property type="match status" value="1"/>
</dbReference>
<feature type="transmembrane region" description="Helical" evidence="5">
    <location>
        <begin position="318"/>
        <end position="336"/>
    </location>
</feature>
<keyword evidence="3 5" id="KW-1133">Transmembrane helix</keyword>
<keyword evidence="2 5" id="KW-0812">Transmembrane</keyword>
<dbReference type="AlphaFoldDB" id="A0A7J6M4G5"/>
<feature type="transmembrane region" description="Helical" evidence="5">
    <location>
        <begin position="131"/>
        <end position="148"/>
    </location>
</feature>
<evidence type="ECO:0000256" key="4">
    <source>
        <dbReference type="ARBA" id="ARBA00023136"/>
    </source>
</evidence>
<evidence type="ECO:0000256" key="5">
    <source>
        <dbReference type="SAM" id="Phobius"/>
    </source>
</evidence>
<feature type="transmembrane region" description="Helical" evidence="5">
    <location>
        <begin position="12"/>
        <end position="32"/>
    </location>
</feature>
<comment type="caution">
    <text evidence="6">The sequence shown here is derived from an EMBL/GenBank/DDBJ whole genome shotgun (WGS) entry which is preliminary data.</text>
</comment>
<dbReference type="EMBL" id="JAAPAO010000234">
    <property type="protein sequence ID" value="KAF4666473.1"/>
    <property type="molecule type" value="Genomic_DNA"/>
</dbReference>
<feature type="transmembrane region" description="Helical" evidence="5">
    <location>
        <begin position="192"/>
        <end position="212"/>
    </location>
</feature>
<dbReference type="InterPro" id="IPR037185">
    <property type="entry name" value="EmrE-like"/>
</dbReference>
<dbReference type="SUPFAM" id="SSF103481">
    <property type="entry name" value="Multidrug resistance efflux transporter EmrE"/>
    <property type="match status" value="1"/>
</dbReference>
<dbReference type="Proteomes" id="UP000591131">
    <property type="component" value="Unassembled WGS sequence"/>
</dbReference>
<gene>
    <name evidence="6" type="ORF">FOL47_004074</name>
</gene>